<dbReference type="PANTHER" id="PTHR22589:SF107">
    <property type="entry name" value="CHOLINE_CARNITINE ACYLTRANSFERASE DOMAIN-CONTAINING PROTEIN"/>
    <property type="match status" value="1"/>
</dbReference>
<dbReference type="Gene3D" id="3.30.559.70">
    <property type="entry name" value="Choline/Carnitine o-acyltransferase, domain 2"/>
    <property type="match status" value="1"/>
</dbReference>
<sequence>RVNRIDPPSARNWLDAWWSQAAYLTWRQPLMVNSNWYILIHHDPLTQHLISQKPTLPSPSSAHGYTHIQILRAATMTMGLLHQAREIRRGAIAVEKTRTGPLCMDQYRRVFGVTRRPGLTGDTHVLASTEEEKANILVLLHNRFFRLSLPTGMSDHPSLEVKEEDQRTWLEVYENLLGIVHLVSRDPSRAAEPIASYTAAHRDTWARARENLLNMDEINAESLHEIEDTLMVIALDNQGLEDTSSSDQLGDDPAWIKRLMCGQRDRWYDSAMTLIVDQLGRAGINGEHSPCDALIPSLITFRGSQYSILKELSFVLNDALRHELHHTILPQVQAAANDSDLYVLSFTGYGYGWIKKIAKTSPDAYVQMVLQAAYYHLHNAFAPTYETASTRSYLLGRTECIRSLSTDSISFCRLLQAKYSGTPENREVGSKEVYDTLIKATMAHSTYTRMASQGQGCDRHLLGLSMCVRDGEDPSPLFSHPLVKEASNWKLSTSSLFPGAATRLRGAGFGAVTPDGYGINYLMDDHVIRMGIESKVSDPSTSSRDFAQSCIWAFGALREVCEEVSKSDVMPSRL</sequence>
<dbReference type="InterPro" id="IPR023213">
    <property type="entry name" value="CAT-like_dom_sf"/>
</dbReference>
<evidence type="ECO:0000256" key="3">
    <source>
        <dbReference type="ARBA" id="ARBA00023315"/>
    </source>
</evidence>
<reference evidence="7" key="1">
    <citation type="journal article" date="2018" name="Nat. Microbiol.">
        <title>Leveraging single-cell genomics to expand the fungal tree of life.</title>
        <authorList>
            <person name="Ahrendt S.R."/>
            <person name="Quandt C.A."/>
            <person name="Ciobanu D."/>
            <person name="Clum A."/>
            <person name="Salamov A."/>
            <person name="Andreopoulos B."/>
            <person name="Cheng J.F."/>
            <person name="Woyke T."/>
            <person name="Pelin A."/>
            <person name="Henrissat B."/>
            <person name="Reynolds N.K."/>
            <person name="Benny G.L."/>
            <person name="Smith M.E."/>
            <person name="James T.Y."/>
            <person name="Grigoriev I.V."/>
        </authorList>
    </citation>
    <scope>NUCLEOTIDE SEQUENCE [LARGE SCALE GENOMIC DNA]</scope>
</reference>
<dbReference type="EMBL" id="KZ987771">
    <property type="protein sequence ID" value="RKP14971.1"/>
    <property type="molecule type" value="Genomic_DNA"/>
</dbReference>
<evidence type="ECO:0000256" key="4">
    <source>
        <dbReference type="PIRSR" id="PIRSR600542-1"/>
    </source>
</evidence>
<dbReference type="GO" id="GO:0016746">
    <property type="term" value="F:acyltransferase activity"/>
    <property type="evidence" value="ECO:0007669"/>
    <property type="project" value="UniProtKB-KW"/>
</dbReference>
<dbReference type="Pfam" id="PF00755">
    <property type="entry name" value="Carn_acyltransf"/>
    <property type="match status" value="1"/>
</dbReference>
<protein>
    <submittedName>
        <fullName evidence="6">Acyltransferase ChoActase/COT/CPT</fullName>
    </submittedName>
</protein>
<dbReference type="InterPro" id="IPR042231">
    <property type="entry name" value="Cho/carn_acyl_trans_2"/>
</dbReference>
<evidence type="ECO:0000313" key="7">
    <source>
        <dbReference type="Proteomes" id="UP000267251"/>
    </source>
</evidence>
<dbReference type="Gene3D" id="3.30.559.10">
    <property type="entry name" value="Chloramphenicol acetyltransferase-like domain"/>
    <property type="match status" value="1"/>
</dbReference>
<dbReference type="InterPro" id="IPR000542">
    <property type="entry name" value="Carn_acyl_trans"/>
</dbReference>
<dbReference type="AlphaFoldDB" id="A0A4P9Y986"/>
<dbReference type="Proteomes" id="UP000267251">
    <property type="component" value="Unassembled WGS sequence"/>
</dbReference>
<dbReference type="SUPFAM" id="SSF52777">
    <property type="entry name" value="CoA-dependent acyltransferases"/>
    <property type="match status" value="2"/>
</dbReference>
<feature type="domain" description="Choline/carnitine acyltransferase" evidence="5">
    <location>
        <begin position="11"/>
        <end position="548"/>
    </location>
</feature>
<proteinExistence type="inferred from homology"/>
<name>A0A4P9Y986_9FUNG</name>
<evidence type="ECO:0000256" key="1">
    <source>
        <dbReference type="ARBA" id="ARBA00005232"/>
    </source>
</evidence>
<dbReference type="PANTHER" id="PTHR22589">
    <property type="entry name" value="CARNITINE O-ACYLTRANSFERASE"/>
    <property type="match status" value="1"/>
</dbReference>
<comment type="similarity">
    <text evidence="1">Belongs to the carnitine/choline acetyltransferase family.</text>
</comment>
<keyword evidence="3 6" id="KW-0012">Acyltransferase</keyword>
<feature type="active site" description="Proton acceptor" evidence="4">
    <location>
        <position position="288"/>
    </location>
</feature>
<keyword evidence="7" id="KW-1185">Reference proteome</keyword>
<organism evidence="6 7">
    <name type="scientific">Piptocephalis cylindrospora</name>
    <dbReference type="NCBI Taxonomy" id="1907219"/>
    <lineage>
        <taxon>Eukaryota</taxon>
        <taxon>Fungi</taxon>
        <taxon>Fungi incertae sedis</taxon>
        <taxon>Zoopagomycota</taxon>
        <taxon>Zoopagomycotina</taxon>
        <taxon>Zoopagomycetes</taxon>
        <taxon>Zoopagales</taxon>
        <taxon>Piptocephalidaceae</taxon>
        <taxon>Piptocephalis</taxon>
    </lineage>
</organism>
<evidence type="ECO:0000313" key="6">
    <source>
        <dbReference type="EMBL" id="RKP14971.1"/>
    </source>
</evidence>
<feature type="non-terminal residue" evidence="6">
    <location>
        <position position="1"/>
    </location>
</feature>
<evidence type="ECO:0000256" key="2">
    <source>
        <dbReference type="ARBA" id="ARBA00022679"/>
    </source>
</evidence>
<gene>
    <name evidence="6" type="ORF">BJ684DRAFT_7785</name>
</gene>
<accession>A0A4P9Y986</accession>
<keyword evidence="2 6" id="KW-0808">Transferase</keyword>
<dbReference type="InterPro" id="IPR039551">
    <property type="entry name" value="Cho/carn_acyl_trans"/>
</dbReference>
<dbReference type="OrthoDB" id="240216at2759"/>
<evidence type="ECO:0000259" key="5">
    <source>
        <dbReference type="Pfam" id="PF00755"/>
    </source>
</evidence>